<evidence type="ECO:0000313" key="2">
    <source>
        <dbReference type="Proteomes" id="UP000278332"/>
    </source>
</evidence>
<dbReference type="AlphaFoldDB" id="A0A3M4VE88"/>
<organism evidence="1 2">
    <name type="scientific">Pseudomonas cichorii</name>
    <dbReference type="NCBI Taxonomy" id="36746"/>
    <lineage>
        <taxon>Bacteria</taxon>
        <taxon>Pseudomonadati</taxon>
        <taxon>Pseudomonadota</taxon>
        <taxon>Gammaproteobacteria</taxon>
        <taxon>Pseudomonadales</taxon>
        <taxon>Pseudomonadaceae</taxon>
        <taxon>Pseudomonas</taxon>
    </lineage>
</organism>
<comment type="caution">
    <text evidence="1">The sequence shown here is derived from an EMBL/GenBank/DDBJ whole genome shotgun (WGS) entry which is preliminary data.</text>
</comment>
<evidence type="ECO:0000313" key="1">
    <source>
        <dbReference type="EMBL" id="RMR50146.1"/>
    </source>
</evidence>
<proteinExistence type="predicted"/>
<sequence length="448" mass="45847">MIGIGQGQFTQLQLRLILDFHQQPVTLGVLGQQPAAVVQRAVGLEVIGGVVFVSPLPQLLHHPVHAIEQGAGLDPLDVGGFLFGLLTVHGAEHIAVMAGSFIGRAGGCGFLDDPAQCVVAVGNFHVVVVAVEQWLAVEQRVLQGVGLAHRVEAGAQADDGVLHGFPGAGVTGSLVGVVGKGREAIEGLGVLQLAPVLVAVGGLVDVRERGVLQFGFVQAIHLQQALVGHGQPAGRCAATDTGLQRVAIRRAQHRGLAGCAGDRRDGGVLHGLDKTLRVRRAAIAPGGRVIAPGFQGAVGVFLGQQVTEGVEGGAGDFFMGLAGGAGVIPELQHFTGQLALGRLLVEGQARRAVISGAGAEHIVALGNGFFGQQVEVIEGTYCGAQGLAVDPEHFRAGVGVALVGLVQIVQTVIVPDQPAGVEAQKVGAGILITHLDRRLAEAGALFMP</sequence>
<name>A0A3M4VE88_PSECI</name>
<dbReference type="EMBL" id="RBRY01000179">
    <property type="protein sequence ID" value="RMR50146.1"/>
    <property type="molecule type" value="Genomic_DNA"/>
</dbReference>
<gene>
    <name evidence="1" type="ORF">ALP84_05211</name>
</gene>
<dbReference type="Proteomes" id="UP000278332">
    <property type="component" value="Unassembled WGS sequence"/>
</dbReference>
<protein>
    <submittedName>
        <fullName evidence="1">Uncharacterized protein</fullName>
    </submittedName>
</protein>
<accession>A0A3M4VE88</accession>
<reference evidence="1 2" key="1">
    <citation type="submission" date="2018-08" db="EMBL/GenBank/DDBJ databases">
        <title>Recombination of ecologically and evolutionarily significant loci maintains genetic cohesion in the Pseudomonas syringae species complex.</title>
        <authorList>
            <person name="Dillon M."/>
            <person name="Thakur S."/>
            <person name="Almeida R.N.D."/>
            <person name="Weir B.S."/>
            <person name="Guttman D.S."/>
        </authorList>
    </citation>
    <scope>NUCLEOTIDE SEQUENCE [LARGE SCALE GENOMIC DNA]</scope>
    <source>
        <strain evidence="1 2">ICMP 6917</strain>
    </source>
</reference>